<organism evidence="6 7">
    <name type="scientific">Salinactinospora qingdaonensis</name>
    <dbReference type="NCBI Taxonomy" id="702744"/>
    <lineage>
        <taxon>Bacteria</taxon>
        <taxon>Bacillati</taxon>
        <taxon>Actinomycetota</taxon>
        <taxon>Actinomycetes</taxon>
        <taxon>Streptosporangiales</taxon>
        <taxon>Nocardiopsidaceae</taxon>
        <taxon>Salinactinospora</taxon>
    </lineage>
</organism>
<feature type="domain" description="Carrier" evidence="5">
    <location>
        <begin position="987"/>
        <end position="1062"/>
    </location>
</feature>
<name>A0ABP7F062_9ACTN</name>
<dbReference type="Gene3D" id="3.40.50.1820">
    <property type="entry name" value="alpha/beta hydrolase"/>
    <property type="match status" value="1"/>
</dbReference>
<dbReference type="InterPro" id="IPR045851">
    <property type="entry name" value="AMP-bd_C_sf"/>
</dbReference>
<comment type="cofactor">
    <cofactor evidence="1">
        <name>pantetheine 4'-phosphate</name>
        <dbReference type="ChEBI" id="CHEBI:47942"/>
    </cofactor>
</comment>
<evidence type="ECO:0000313" key="6">
    <source>
        <dbReference type="EMBL" id="GAA3728720.1"/>
    </source>
</evidence>
<dbReference type="EMBL" id="BAABDD010000002">
    <property type="protein sequence ID" value="GAA3728720.1"/>
    <property type="molecule type" value="Genomic_DNA"/>
</dbReference>
<accession>A0ABP7F062</accession>
<dbReference type="InterPro" id="IPR001031">
    <property type="entry name" value="Thioesterase"/>
</dbReference>
<sequence length="1332" mass="145436">MAPPQGLVDVLPLAPLQRGLLFHALYNDRDLDVYTVQHVFEFTRPVDATALRASAAEMLRRHPNLRAGFAHEGMDEPVQFIPAEAPVDWREIDLRGFDEEERERRLLRLRREERERRFDLTRPPLIRNVLVRCSAERTVLVETHHHIIMDGWSGTLYIFELLELYRHGADPAALAPARPYRDYLQWLAQRGATNDGAGNPSIAAWREELADLSGPTLVAPPDVGRAPVMPRSHEAQVPDATVAALTALARQRGVTPNAVLSTAWALALRAHTGRDDIVFGNTVSGRPPEIPDVDSIIGLFFNTIPVRVTVRPDETVADLFTRVHRRQGELLPHHHTDLAEIQRQAGVGALFDTLYVLRNTPKDDQHARELQQAVGLERVSAADATHYPLTFVAQPGETLTISLAYRPDLFDDATARTLFDRVLTAVERIVAEPDLPVAQLDLLTEDERRAVLTTFNDTAADIPERTIPELFEEAVRQWPDRTALVCHDTQLTFAELNACANRMARLLVGYGAGPERLVALGLPRSEQAVVALFAVLKAGAGYVPLDLEHPPARLAETLTDAGPAVTLVTRASQDRVPEVAGSRRLVIDDDAIAAELAACHDHDLTDADRDAPLHLDALAYTIYTSGSTGRPKGVAVGHRGLTNMLYNHRHHIFDPVVRRAGNRVLRVAHTVSFSFDMSWEELLWLVQGHEVHLLDEEMRRDSHTLTTYCARHHIDVINVTPSYCGQLIEDGLLDSVHRPPLVLLGGEAVSEAVWERLAATPDVLGYNLYGPTEYTINTLGGGTEDSATPTVGRPIFNTCAYVLDSGLAPVAPGVAGELYIAGVGMARGYVGRPDLTAERFVANPFGPPGSRLYRTGDLVRWCDDGTIDFLGRADDQIKIRGYRVEPGEIATVLEAHPDVAQAAVVVRTDAPGVQRLVGYVVPTATAEGTDAEPIDTATVRAVAAARLPEYMVPAIVMAIDELPLTTNGKLDRDALPRPDTGDAGGREPRDEQEELLCRLFAETLGLSQVSIDDDFFALGGHSLLAMRLVGRLRKETGTRLTAGSLATAPTVARLAELLSEGGGPNDPLAPLLPLRTAGRAAPLFCVHPAAGFGWSFAGLAPYIADRPIYALQSPGLRGETIAADIDTLVDDYLGHIRTVQPEGPYHLLGWSFGGQVVHRLATRLRAQGERVGLLAILDTYPVDEARKAARAEPVPSGPQLEQEALDFLLRGSMRELPQWLHPPYSRSDVTELIRENGGVWGDFDERTLSAVVDTYRANAELMTRMSYAEFDGDLLFFAAAENPAGEAQAWHPYVAGDVDAHVVNAGHETLTGPAALSHIGPVVAKALQRSAG</sequence>
<keyword evidence="2" id="KW-0596">Phosphopantetheine</keyword>
<dbReference type="SUPFAM" id="SSF53474">
    <property type="entry name" value="alpha/beta-Hydrolases"/>
    <property type="match status" value="1"/>
</dbReference>
<dbReference type="InterPro" id="IPR020806">
    <property type="entry name" value="PKS_PP-bd"/>
</dbReference>
<dbReference type="InterPro" id="IPR036736">
    <property type="entry name" value="ACP-like_sf"/>
</dbReference>
<dbReference type="InterPro" id="IPR025110">
    <property type="entry name" value="AMP-bd_C"/>
</dbReference>
<dbReference type="Gene3D" id="3.30.300.30">
    <property type="match status" value="1"/>
</dbReference>
<dbReference type="Pfam" id="PF13193">
    <property type="entry name" value="AMP-binding_C"/>
    <property type="match status" value="1"/>
</dbReference>
<protein>
    <recommendedName>
        <fullName evidence="5">Carrier domain-containing protein</fullName>
    </recommendedName>
</protein>
<dbReference type="PANTHER" id="PTHR45527:SF1">
    <property type="entry name" value="FATTY ACID SYNTHASE"/>
    <property type="match status" value="1"/>
</dbReference>
<evidence type="ECO:0000256" key="2">
    <source>
        <dbReference type="ARBA" id="ARBA00022450"/>
    </source>
</evidence>
<dbReference type="Gene3D" id="2.30.38.10">
    <property type="entry name" value="Luciferase, Domain 3"/>
    <property type="match status" value="1"/>
</dbReference>
<dbReference type="SUPFAM" id="SSF47336">
    <property type="entry name" value="ACP-like"/>
    <property type="match status" value="1"/>
</dbReference>
<dbReference type="Pfam" id="PF00668">
    <property type="entry name" value="Condensation"/>
    <property type="match status" value="1"/>
</dbReference>
<dbReference type="InterPro" id="IPR001242">
    <property type="entry name" value="Condensation_dom"/>
</dbReference>
<dbReference type="InterPro" id="IPR010071">
    <property type="entry name" value="AA_adenyl_dom"/>
</dbReference>
<evidence type="ECO:0000256" key="3">
    <source>
        <dbReference type="ARBA" id="ARBA00022553"/>
    </source>
</evidence>
<gene>
    <name evidence="6" type="ORF">GCM10022402_06710</name>
</gene>
<keyword evidence="7" id="KW-1185">Reference proteome</keyword>
<evidence type="ECO:0000256" key="4">
    <source>
        <dbReference type="SAM" id="MobiDB-lite"/>
    </source>
</evidence>
<dbReference type="CDD" id="cd05930">
    <property type="entry name" value="A_NRPS"/>
    <property type="match status" value="1"/>
</dbReference>
<dbReference type="NCBIfam" id="TIGR01733">
    <property type="entry name" value="AA-adenyl-dom"/>
    <property type="match status" value="1"/>
</dbReference>
<dbReference type="PANTHER" id="PTHR45527">
    <property type="entry name" value="NONRIBOSOMAL PEPTIDE SYNTHETASE"/>
    <property type="match status" value="1"/>
</dbReference>
<dbReference type="Gene3D" id="3.30.559.30">
    <property type="entry name" value="Nonribosomal peptide synthetase, condensation domain"/>
    <property type="match status" value="1"/>
</dbReference>
<evidence type="ECO:0000313" key="7">
    <source>
        <dbReference type="Proteomes" id="UP001500908"/>
    </source>
</evidence>
<dbReference type="PROSITE" id="PS00012">
    <property type="entry name" value="PHOSPHOPANTETHEINE"/>
    <property type="match status" value="1"/>
</dbReference>
<reference evidence="7" key="1">
    <citation type="journal article" date="2019" name="Int. J. Syst. Evol. Microbiol.">
        <title>The Global Catalogue of Microorganisms (GCM) 10K type strain sequencing project: providing services to taxonomists for standard genome sequencing and annotation.</title>
        <authorList>
            <consortium name="The Broad Institute Genomics Platform"/>
            <consortium name="The Broad Institute Genome Sequencing Center for Infectious Disease"/>
            <person name="Wu L."/>
            <person name="Ma J."/>
        </authorList>
    </citation>
    <scope>NUCLEOTIDE SEQUENCE [LARGE SCALE GENOMIC DNA]</scope>
    <source>
        <strain evidence="7">JCM 17137</strain>
    </source>
</reference>
<feature type="compositionally biased region" description="Basic and acidic residues" evidence="4">
    <location>
        <begin position="969"/>
        <end position="989"/>
    </location>
</feature>
<dbReference type="Pfam" id="PF00975">
    <property type="entry name" value="Thioesterase"/>
    <property type="match status" value="1"/>
</dbReference>
<dbReference type="InterPro" id="IPR023213">
    <property type="entry name" value="CAT-like_dom_sf"/>
</dbReference>
<dbReference type="Gene3D" id="3.30.559.10">
    <property type="entry name" value="Chloramphenicol acetyltransferase-like domain"/>
    <property type="match status" value="1"/>
</dbReference>
<dbReference type="SMART" id="SM00824">
    <property type="entry name" value="PKS_TE"/>
    <property type="match status" value="1"/>
</dbReference>
<dbReference type="Proteomes" id="UP001500908">
    <property type="component" value="Unassembled WGS sequence"/>
</dbReference>
<keyword evidence="3" id="KW-0597">Phosphoprotein</keyword>
<dbReference type="InterPro" id="IPR020802">
    <property type="entry name" value="TesA-like"/>
</dbReference>
<dbReference type="InterPro" id="IPR009081">
    <property type="entry name" value="PP-bd_ACP"/>
</dbReference>
<dbReference type="InterPro" id="IPR000873">
    <property type="entry name" value="AMP-dep_synth/lig_dom"/>
</dbReference>
<evidence type="ECO:0000259" key="5">
    <source>
        <dbReference type="PROSITE" id="PS50075"/>
    </source>
</evidence>
<dbReference type="SUPFAM" id="SSF56801">
    <property type="entry name" value="Acetyl-CoA synthetase-like"/>
    <property type="match status" value="1"/>
</dbReference>
<dbReference type="SMART" id="SM00823">
    <property type="entry name" value="PKS_PP"/>
    <property type="match status" value="1"/>
</dbReference>
<dbReference type="InterPro" id="IPR029058">
    <property type="entry name" value="AB_hydrolase_fold"/>
</dbReference>
<feature type="region of interest" description="Disordered" evidence="4">
    <location>
        <begin position="967"/>
        <end position="991"/>
    </location>
</feature>
<evidence type="ECO:0000256" key="1">
    <source>
        <dbReference type="ARBA" id="ARBA00001957"/>
    </source>
</evidence>
<dbReference type="SUPFAM" id="SSF52777">
    <property type="entry name" value="CoA-dependent acyltransferases"/>
    <property type="match status" value="2"/>
</dbReference>
<dbReference type="Pfam" id="PF00501">
    <property type="entry name" value="AMP-binding"/>
    <property type="match status" value="1"/>
</dbReference>
<dbReference type="PROSITE" id="PS50075">
    <property type="entry name" value="CARRIER"/>
    <property type="match status" value="1"/>
</dbReference>
<dbReference type="RefSeq" id="WP_344967113.1">
    <property type="nucleotide sequence ID" value="NZ_BAABDD010000002.1"/>
</dbReference>
<comment type="caution">
    <text evidence="6">The sequence shown here is derived from an EMBL/GenBank/DDBJ whole genome shotgun (WGS) entry which is preliminary data.</text>
</comment>
<dbReference type="InterPro" id="IPR006162">
    <property type="entry name" value="Ppantetheine_attach_site"/>
</dbReference>
<proteinExistence type="predicted"/>
<dbReference type="Pfam" id="PF00550">
    <property type="entry name" value="PP-binding"/>
    <property type="match status" value="1"/>
</dbReference>
<dbReference type="CDD" id="cd19543">
    <property type="entry name" value="DCL_NRPS"/>
    <property type="match status" value="1"/>
</dbReference>
<dbReference type="Gene3D" id="3.40.50.980">
    <property type="match status" value="2"/>
</dbReference>